<proteinExistence type="predicted"/>
<protein>
    <submittedName>
        <fullName evidence="6">TetR family transcriptional regulator</fullName>
    </submittedName>
</protein>
<sequence length="199" mass="20852">MDTYHHGNLRRAALDRALKVVAERGPQALSLREIAADLGVSHTAPRHHFGSIKGLLTAIAAEGFDMLRGRLVALREAGAPFLEFGVAYVEFATENPAHFTVMFQPTLTDPNDSSLTEASQGAFNELRAGVAAIAPQSTTELAAALVTASWSMMHGLATLDLTGNLARSQIRELLGLSDIADIARCAGGLLGGSQGGSSS</sequence>
<evidence type="ECO:0000256" key="1">
    <source>
        <dbReference type="ARBA" id="ARBA00023015"/>
    </source>
</evidence>
<keyword evidence="7" id="KW-1185">Reference proteome</keyword>
<dbReference type="EMBL" id="CP019606">
    <property type="protein sequence ID" value="AQP46946.1"/>
    <property type="molecule type" value="Genomic_DNA"/>
</dbReference>
<dbReference type="PANTHER" id="PTHR30055:SF220">
    <property type="entry name" value="TETR-FAMILY REGULATORY PROTEIN"/>
    <property type="match status" value="1"/>
</dbReference>
<dbReference type="InterPro" id="IPR036271">
    <property type="entry name" value="Tet_transcr_reg_TetR-rel_C_sf"/>
</dbReference>
<evidence type="ECO:0000256" key="4">
    <source>
        <dbReference type="PROSITE-ProRule" id="PRU00335"/>
    </source>
</evidence>
<dbReference type="Pfam" id="PF13305">
    <property type="entry name" value="TetR_C_33"/>
    <property type="match status" value="1"/>
</dbReference>
<dbReference type="InterPro" id="IPR001647">
    <property type="entry name" value="HTH_TetR"/>
</dbReference>
<dbReference type="SUPFAM" id="SSF48498">
    <property type="entry name" value="Tetracyclin repressor-like, C-terminal domain"/>
    <property type="match status" value="1"/>
</dbReference>
<dbReference type="PROSITE" id="PS50977">
    <property type="entry name" value="HTH_TETR_2"/>
    <property type="match status" value="1"/>
</dbReference>
<dbReference type="Gene3D" id="1.10.357.10">
    <property type="entry name" value="Tetracycline Repressor, domain 2"/>
    <property type="match status" value="1"/>
</dbReference>
<organism evidence="6 7">
    <name type="scientific">Tessaracoccus aquimaris</name>
    <dbReference type="NCBI Taxonomy" id="1332264"/>
    <lineage>
        <taxon>Bacteria</taxon>
        <taxon>Bacillati</taxon>
        <taxon>Actinomycetota</taxon>
        <taxon>Actinomycetes</taxon>
        <taxon>Propionibacteriales</taxon>
        <taxon>Propionibacteriaceae</taxon>
        <taxon>Tessaracoccus</taxon>
    </lineage>
</organism>
<reference evidence="7" key="1">
    <citation type="submission" date="2017-02" db="EMBL/GenBank/DDBJ databases">
        <title>Tessaracoccus aquaemaris sp. nov., isolated from the intestine of a Korean rockfish, Sebastes schlegelii, in a marine aquaculture pond.</title>
        <authorList>
            <person name="Tak E.J."/>
            <person name="Bae J.-W."/>
        </authorList>
    </citation>
    <scope>NUCLEOTIDE SEQUENCE [LARGE SCALE GENOMIC DNA]</scope>
    <source>
        <strain evidence="7">NSG39</strain>
    </source>
</reference>
<evidence type="ECO:0000259" key="5">
    <source>
        <dbReference type="PROSITE" id="PS50977"/>
    </source>
</evidence>
<dbReference type="GO" id="GO:0003700">
    <property type="term" value="F:DNA-binding transcription factor activity"/>
    <property type="evidence" value="ECO:0007669"/>
    <property type="project" value="TreeGrafter"/>
</dbReference>
<evidence type="ECO:0000313" key="6">
    <source>
        <dbReference type="EMBL" id="AQP46946.1"/>
    </source>
</evidence>
<dbReference type="InterPro" id="IPR025996">
    <property type="entry name" value="MT1864/Rv1816-like_C"/>
</dbReference>
<dbReference type="Proteomes" id="UP000188145">
    <property type="component" value="Chromosome"/>
</dbReference>
<keyword evidence="3" id="KW-0804">Transcription</keyword>
<dbReference type="InterPro" id="IPR050109">
    <property type="entry name" value="HTH-type_TetR-like_transc_reg"/>
</dbReference>
<dbReference type="KEGG" id="tes:BW730_04830"/>
<dbReference type="InterPro" id="IPR009057">
    <property type="entry name" value="Homeodomain-like_sf"/>
</dbReference>
<feature type="domain" description="HTH tetR-type" evidence="5">
    <location>
        <begin position="7"/>
        <end position="67"/>
    </location>
</feature>
<dbReference type="PANTHER" id="PTHR30055">
    <property type="entry name" value="HTH-TYPE TRANSCRIPTIONAL REGULATOR RUTR"/>
    <property type="match status" value="1"/>
</dbReference>
<keyword evidence="1" id="KW-0805">Transcription regulation</keyword>
<keyword evidence="2 4" id="KW-0238">DNA-binding</keyword>
<dbReference type="AlphaFoldDB" id="A0A1Q2CLF7"/>
<dbReference type="Pfam" id="PF00440">
    <property type="entry name" value="TetR_N"/>
    <property type="match status" value="1"/>
</dbReference>
<evidence type="ECO:0000256" key="3">
    <source>
        <dbReference type="ARBA" id="ARBA00023163"/>
    </source>
</evidence>
<dbReference type="OrthoDB" id="3173376at2"/>
<dbReference type="STRING" id="1332264.BW730_04830"/>
<dbReference type="GO" id="GO:0000976">
    <property type="term" value="F:transcription cis-regulatory region binding"/>
    <property type="evidence" value="ECO:0007669"/>
    <property type="project" value="TreeGrafter"/>
</dbReference>
<accession>A0A1Q2CLF7</accession>
<gene>
    <name evidence="6" type="ORF">BW730_04830</name>
</gene>
<name>A0A1Q2CLF7_9ACTN</name>
<evidence type="ECO:0000313" key="7">
    <source>
        <dbReference type="Proteomes" id="UP000188145"/>
    </source>
</evidence>
<dbReference type="SUPFAM" id="SSF46689">
    <property type="entry name" value="Homeodomain-like"/>
    <property type="match status" value="1"/>
</dbReference>
<evidence type="ECO:0000256" key="2">
    <source>
        <dbReference type="ARBA" id="ARBA00023125"/>
    </source>
</evidence>
<feature type="DNA-binding region" description="H-T-H motif" evidence="4">
    <location>
        <begin position="30"/>
        <end position="49"/>
    </location>
</feature>